<dbReference type="InterPro" id="IPR004170">
    <property type="entry name" value="WWE_dom"/>
</dbReference>
<dbReference type="Gene3D" id="3.30.2160.10">
    <property type="entry name" value="Hect, E3 ligase catalytic domain"/>
    <property type="match status" value="1"/>
</dbReference>
<keyword evidence="17" id="KW-1185">Reference proteome</keyword>
<dbReference type="OrthoDB" id="271273at2759"/>
<dbReference type="SMART" id="SM00119">
    <property type="entry name" value="HECTc"/>
    <property type="match status" value="1"/>
</dbReference>
<dbReference type="SUPFAM" id="SSF48371">
    <property type="entry name" value="ARM repeat"/>
    <property type="match status" value="1"/>
</dbReference>
<dbReference type="Pfam" id="PF02825">
    <property type="entry name" value="WWE"/>
    <property type="match status" value="1"/>
</dbReference>
<feature type="domain" description="WWE" evidence="15">
    <location>
        <begin position="679"/>
        <end position="755"/>
    </location>
</feature>
<dbReference type="Pfam" id="PF25579">
    <property type="entry name" value="TPR_TRIP12_N"/>
    <property type="match status" value="1"/>
</dbReference>
<evidence type="ECO:0000256" key="11">
    <source>
        <dbReference type="PROSITE-ProRule" id="PRU00104"/>
    </source>
</evidence>
<dbReference type="SUPFAM" id="SSF117839">
    <property type="entry name" value="WWE domain"/>
    <property type="match status" value="1"/>
</dbReference>
<dbReference type="Gene3D" id="3.30.2410.10">
    <property type="entry name" value="Hect, E3 ligase catalytic domain"/>
    <property type="match status" value="1"/>
</dbReference>
<dbReference type="CDD" id="cd00078">
    <property type="entry name" value="HECTc"/>
    <property type="match status" value="1"/>
</dbReference>
<feature type="compositionally biased region" description="Low complexity" evidence="13">
    <location>
        <begin position="971"/>
        <end position="983"/>
    </location>
</feature>
<comment type="caution">
    <text evidence="16">The sequence shown here is derived from an EMBL/GenBank/DDBJ whole genome shotgun (WGS) entry which is preliminary data.</text>
</comment>
<keyword evidence="5" id="KW-0597">Phosphoprotein</keyword>
<feature type="domain" description="HECT" evidence="14">
    <location>
        <begin position="1598"/>
        <end position="1982"/>
    </location>
</feature>
<evidence type="ECO:0000256" key="9">
    <source>
        <dbReference type="ARBA" id="ARBA00023204"/>
    </source>
</evidence>
<keyword evidence="10" id="KW-0539">Nucleus</keyword>
<dbReference type="SUPFAM" id="SSF56204">
    <property type="entry name" value="Hect, E3 ligase catalytic domain"/>
    <property type="match status" value="1"/>
</dbReference>
<feature type="active site" description="Glycyl thioester intermediate" evidence="11">
    <location>
        <position position="1949"/>
    </location>
</feature>
<feature type="compositionally biased region" description="Polar residues" evidence="13">
    <location>
        <begin position="257"/>
        <end position="275"/>
    </location>
</feature>
<feature type="compositionally biased region" description="Polar residues" evidence="13">
    <location>
        <begin position="925"/>
        <end position="938"/>
    </location>
</feature>
<protein>
    <recommendedName>
        <fullName evidence="12">E3 ubiquitin-protein ligase</fullName>
        <ecNumber evidence="12">2.3.2.26</ecNumber>
    </recommendedName>
</protein>
<dbReference type="InterPro" id="IPR000569">
    <property type="entry name" value="HECT_dom"/>
</dbReference>
<evidence type="ECO:0000256" key="2">
    <source>
        <dbReference type="ARBA" id="ARBA00004642"/>
    </source>
</evidence>
<dbReference type="InterPro" id="IPR037197">
    <property type="entry name" value="WWE_dom_sf"/>
</dbReference>
<feature type="compositionally biased region" description="Polar residues" evidence="13">
    <location>
        <begin position="155"/>
        <end position="165"/>
    </location>
</feature>
<feature type="region of interest" description="Disordered" evidence="13">
    <location>
        <begin position="1392"/>
        <end position="1419"/>
    </location>
</feature>
<dbReference type="Proteomes" id="UP000186922">
    <property type="component" value="Unassembled WGS sequence"/>
</dbReference>
<evidence type="ECO:0000313" key="16">
    <source>
        <dbReference type="EMBL" id="GAU87329.1"/>
    </source>
</evidence>
<dbReference type="GO" id="GO:0016607">
    <property type="term" value="C:nuclear speck"/>
    <property type="evidence" value="ECO:0007669"/>
    <property type="project" value="TreeGrafter"/>
</dbReference>
<dbReference type="GO" id="GO:0043161">
    <property type="term" value="P:proteasome-mediated ubiquitin-dependent protein catabolic process"/>
    <property type="evidence" value="ECO:0007669"/>
    <property type="project" value="TreeGrafter"/>
</dbReference>
<organism evidence="16 17">
    <name type="scientific">Ramazzottius varieornatus</name>
    <name type="common">Water bear</name>
    <name type="synonym">Tardigrade</name>
    <dbReference type="NCBI Taxonomy" id="947166"/>
    <lineage>
        <taxon>Eukaryota</taxon>
        <taxon>Metazoa</taxon>
        <taxon>Ecdysozoa</taxon>
        <taxon>Tardigrada</taxon>
        <taxon>Eutardigrada</taxon>
        <taxon>Parachela</taxon>
        <taxon>Hypsibioidea</taxon>
        <taxon>Ramazzottiidae</taxon>
        <taxon>Ramazzottius</taxon>
    </lineage>
</organism>
<comment type="catalytic activity">
    <reaction evidence="1 12">
        <text>S-ubiquitinyl-[E2 ubiquitin-conjugating enzyme]-L-cysteine + [acceptor protein]-L-lysine = [E2 ubiquitin-conjugating enzyme]-L-cysteine + N(6)-ubiquitinyl-[acceptor protein]-L-lysine.</text>
        <dbReference type="EC" id="2.3.2.26"/>
    </reaction>
</comment>
<keyword evidence="8 11" id="KW-0833">Ubl conjugation pathway</keyword>
<feature type="compositionally biased region" description="Low complexity" evidence="13">
    <location>
        <begin position="990"/>
        <end position="1001"/>
    </location>
</feature>
<evidence type="ECO:0000256" key="3">
    <source>
        <dbReference type="ARBA" id="ARBA00004906"/>
    </source>
</evidence>
<feature type="compositionally biased region" description="Basic and acidic residues" evidence="13">
    <location>
        <begin position="1410"/>
        <end position="1419"/>
    </location>
</feature>
<comment type="subcellular location">
    <subcellularLocation>
        <location evidence="2">Nucleus</location>
        <location evidence="2">Nucleoplasm</location>
    </subcellularLocation>
</comment>
<feature type="region of interest" description="Disordered" evidence="13">
    <location>
        <begin position="910"/>
        <end position="1001"/>
    </location>
</feature>
<dbReference type="EC" id="2.3.2.26" evidence="12"/>
<feature type="region of interest" description="Disordered" evidence="13">
    <location>
        <begin position="1"/>
        <end position="293"/>
    </location>
</feature>
<dbReference type="PANTHER" id="PTHR45670">
    <property type="entry name" value="E3 UBIQUITIN-PROTEIN LIGASE TRIP12"/>
    <property type="match status" value="1"/>
</dbReference>
<evidence type="ECO:0000256" key="10">
    <source>
        <dbReference type="ARBA" id="ARBA00023242"/>
    </source>
</evidence>
<dbReference type="GO" id="GO:0008270">
    <property type="term" value="F:zinc ion binding"/>
    <property type="evidence" value="ECO:0007669"/>
    <property type="project" value="InterPro"/>
</dbReference>
<evidence type="ECO:0000256" key="7">
    <source>
        <dbReference type="ARBA" id="ARBA00022763"/>
    </source>
</evidence>
<name>A0A1D1UBX1_RAMVA</name>
<sequence length="1982" mass="218526">MSSSSHRLKVFASSSGAASEQHADTFHRRRSQRLASKPCSTSRSPSPADIVPKEAKKKKKKSEVVNQNQPSTSTVFSPRRTRSKGPRVQPVPSVKKLVLPSKRAKEDTNSSSEASDEIPVVKSKKLARSTVTTKNQPSTSNQSSKPKVDSRKTRMGQNLVKSKTVLSAEDSQEDNDTPSLEFPVPSTSGPVTRRQAKATTTKPKDSEEVEKGRTNPVAKPGKEKEKDSSAKEEKRERPKQYAIRTGGPPGGHKNVARKSTASRPTTETSVNTTAPASLAAMAQNGGTGGRTGMSTDPSLATNIFTALGDIEALSAAGEDFDINRLQSLLEQRGISSSLFSSLGPRFQAMLGRIGSQGGGSTQCYNKSNQLIASLKNPDNSVQLAAAAEICQMLVMGNEDTLHGFPIKQAVTALTAVISGESNYELVTQCIRALSSMMDSLPRSSAVVTTAIPDLLTKLQSIEYIDVLEQTLVALEMLSRRHAKQILRANGVQSVLNYIEFFTDPAVQRNALQITASCCSNLSVEEFEFVQPVLPLLSQRISLGTDKKCVEYTCVAFSRIAECFHNDADKLREIASHGLLPNIQQLLMGYPAAISSQTFIMVLQMLTHICVSCPDLAAHLLDSNITDTLFYLLTGSSLHHNARVELSKSAKSPQEGYELIRLVGALLPSLPTDGIFAVDDLLKKVGAGELTAKWFWKDDGNNWVAYTNAEAGIIENAFRTGQEDVMIDTPQAQYSIEFSGMHQINEDTGTSREVKREDIKPSQRTSRGADVVIQSKDPNVATFISSIFSVLYEVYCTSAGTAIRHKCSEALLKMVYHSSPELLYSVMINLPISSNIASNLATSDVKSVIYAVQLSDTLMQKLPKIFSDHFRREGVVFQMNLCAKGESVLFKHQAEPSVLPAEERPAATMTLDNSSANSAPSSSSNVEPTASSNETSQNRKAAATTRRQSHRRQQLSQPPPATTRRRHNAGTGSSSNPPSSSNNEGGSGDVASGESSGTSAASTLNKMASRIAVEGRAMLDRLSSLTGNGQGGSASGPATPQSAAAGQAVYRQQAAEWIKTHAAKFLAEHFAALNSSQSGSSAQLMAAVDKLKSEKEVSALKEIREVILDGHVSPFEVIHSNLIGTLLRYLTENEWLGEGETPSAGTVVVKRAKRKARCEPKGTSRHLRLLRFMHIFFHCPAEHEVLNNFIDVFDVSNSIDSVPAFKALVAKLNACVNQLEQFPVRLTDLTTSGLGGIGTSGGRHPIMRVFSQSQLKCQLSRHPECPGIRQWRGGMVRVEPLAPVYTIERYLVARGCARPATAEENALDTDEVSDEDELDAMSMAAEAGRVNGRYRLELLYNNNVLPYNWSLYQCIRHFSRGAEEAEGDSDYHTGQLALFTNTHTIHYRLNGEENVSHGSSEDTSQGVKGSVKTEKEEKQRSAYDTGVIPVVESTLDLHLTSAIPDYVTVRDPSLEGLTLLRVLHGLNLHWSELYQPQAKVMPRLTDLDFHNAKLVTKMNRQLQDPMMILTGQIPFWLQQVPVYAPFLFPFEPRLQLFFVTAFDKDRAMQRLLDTNPELAANRTANQASQSSSQIDHMTPRIERKKETVTRKNLLMQTQSIMDMHAQSRKSLEIQYHEEVGTGLGPTLEFYSMVSKEFQKRELGLWHSASDHKTTGAYVYAPCGLFPKPMPSHTSKARVAEVEGKFRLLGKFMAKALTDFRMIDISCSPVFYKWLLGQESHLGLTDLAHIDAEIFKQVEKLYRIARKKKWSDANSEVGDTKLECDDDEVLYDGVTVEDMCLTHVLPGYEDIELCRGGRDKVVTLDNLESYINMVVYFYLRDGVHRQLEAFREAFDSVIRVKHLQLFRAEELDAVFCGHGDHLTEGWDVQTLRDTCRPDHGFTVESRAIQWLFSILSKYNAEERRNFVQFVTGSPKLPVGGFKALNPPFTVVKKVVGESQKPDQFLPSVMTCVNYLKLPDYSSVEIMKKQIQMACKEGQHSFHLS</sequence>
<dbReference type="Gene3D" id="3.30.720.50">
    <property type="match status" value="1"/>
</dbReference>
<accession>A0A1D1UBX1</accession>
<feature type="compositionally biased region" description="Polar residues" evidence="13">
    <location>
        <begin position="1395"/>
        <end position="1406"/>
    </location>
</feature>
<dbReference type="InterPro" id="IPR016024">
    <property type="entry name" value="ARM-type_fold"/>
</dbReference>
<dbReference type="InterPro" id="IPR057948">
    <property type="entry name" value="TPR_TRIP12_N"/>
</dbReference>
<dbReference type="Gene3D" id="1.25.10.10">
    <property type="entry name" value="Leucine-rich Repeat Variant"/>
    <property type="match status" value="1"/>
</dbReference>
<evidence type="ECO:0000256" key="12">
    <source>
        <dbReference type="RuleBase" id="RU369009"/>
    </source>
</evidence>
<evidence type="ECO:0000313" key="17">
    <source>
        <dbReference type="Proteomes" id="UP000186922"/>
    </source>
</evidence>
<keyword evidence="9" id="KW-0234">DNA repair</keyword>
<dbReference type="PANTHER" id="PTHR45670:SF13">
    <property type="entry name" value="E3 UBIQUITIN-PROTEIN LIGASE TRIP12"/>
    <property type="match status" value="1"/>
</dbReference>
<dbReference type="InterPro" id="IPR035983">
    <property type="entry name" value="Hect_E3_ubiquitin_ligase"/>
</dbReference>
<dbReference type="SMART" id="SM00678">
    <property type="entry name" value="WWE"/>
    <property type="match status" value="1"/>
</dbReference>
<evidence type="ECO:0000256" key="6">
    <source>
        <dbReference type="ARBA" id="ARBA00022679"/>
    </source>
</evidence>
<comment type="similarity">
    <text evidence="4 12">Belongs to the UPL family. K-HECT subfamily.</text>
</comment>
<feature type="compositionally biased region" description="Polar residues" evidence="13">
    <location>
        <begin position="129"/>
        <end position="145"/>
    </location>
</feature>
<feature type="compositionally biased region" description="Basic and acidic residues" evidence="13">
    <location>
        <begin position="220"/>
        <end position="239"/>
    </location>
</feature>
<dbReference type="PROSITE" id="PS50918">
    <property type="entry name" value="WWE"/>
    <property type="match status" value="1"/>
</dbReference>
<dbReference type="GO" id="GO:0000209">
    <property type="term" value="P:protein polyubiquitination"/>
    <property type="evidence" value="ECO:0007669"/>
    <property type="project" value="TreeGrafter"/>
</dbReference>
<keyword evidence="7" id="KW-0227">DNA damage</keyword>
<evidence type="ECO:0000256" key="4">
    <source>
        <dbReference type="ARBA" id="ARBA00006331"/>
    </source>
</evidence>
<feature type="compositionally biased region" description="Polar residues" evidence="13">
    <location>
        <begin position="64"/>
        <end position="76"/>
    </location>
</feature>
<evidence type="ECO:0000259" key="14">
    <source>
        <dbReference type="PROSITE" id="PS50237"/>
    </source>
</evidence>
<evidence type="ECO:0000256" key="1">
    <source>
        <dbReference type="ARBA" id="ARBA00000885"/>
    </source>
</evidence>
<dbReference type="PROSITE" id="PS50237">
    <property type="entry name" value="HECT"/>
    <property type="match status" value="1"/>
</dbReference>
<dbReference type="InterPro" id="IPR011989">
    <property type="entry name" value="ARM-like"/>
</dbReference>
<gene>
    <name evidence="16" type="primary">RvY_00201-1</name>
    <name evidence="16" type="synonym">RvY_00201.1</name>
    <name evidence="16" type="ORF">RvY_00201</name>
</gene>
<dbReference type="Pfam" id="PF00632">
    <property type="entry name" value="HECT"/>
    <property type="match status" value="1"/>
</dbReference>
<dbReference type="EMBL" id="BDGG01000001">
    <property type="protein sequence ID" value="GAU87329.1"/>
    <property type="molecule type" value="Genomic_DNA"/>
</dbReference>
<dbReference type="Gene3D" id="3.90.1750.10">
    <property type="entry name" value="Hect, E3 ligase catalytic domains"/>
    <property type="match status" value="1"/>
</dbReference>
<keyword evidence="6 12" id="KW-0808">Transferase</keyword>
<dbReference type="GO" id="GO:0006281">
    <property type="term" value="P:DNA repair"/>
    <property type="evidence" value="ECO:0007669"/>
    <property type="project" value="UniProtKB-KW"/>
</dbReference>
<feature type="compositionally biased region" description="Low complexity" evidence="13">
    <location>
        <begin position="912"/>
        <end position="924"/>
    </location>
</feature>
<dbReference type="InterPro" id="IPR018123">
    <property type="entry name" value="WWE-dom_subgr"/>
</dbReference>
<reference evidence="16 17" key="1">
    <citation type="journal article" date="2016" name="Nat. Commun.">
        <title>Extremotolerant tardigrade genome and improved radiotolerance of human cultured cells by tardigrade-unique protein.</title>
        <authorList>
            <person name="Hashimoto T."/>
            <person name="Horikawa D.D."/>
            <person name="Saito Y."/>
            <person name="Kuwahara H."/>
            <person name="Kozuka-Hata H."/>
            <person name="Shin-I T."/>
            <person name="Minakuchi Y."/>
            <person name="Ohishi K."/>
            <person name="Motoyama A."/>
            <person name="Aizu T."/>
            <person name="Enomoto A."/>
            <person name="Kondo K."/>
            <person name="Tanaka S."/>
            <person name="Hara Y."/>
            <person name="Koshikawa S."/>
            <person name="Sagara H."/>
            <person name="Miura T."/>
            <person name="Yokobori S."/>
            <person name="Miyagawa K."/>
            <person name="Suzuki Y."/>
            <person name="Kubo T."/>
            <person name="Oyama M."/>
            <person name="Kohara Y."/>
            <person name="Fujiyama A."/>
            <person name="Arakawa K."/>
            <person name="Katayama T."/>
            <person name="Toyoda A."/>
            <person name="Kunieda T."/>
        </authorList>
    </citation>
    <scope>NUCLEOTIDE SEQUENCE [LARGE SCALE GENOMIC DNA]</scope>
    <source>
        <strain evidence="16 17">YOKOZUNA-1</strain>
    </source>
</reference>
<evidence type="ECO:0000256" key="13">
    <source>
        <dbReference type="SAM" id="MobiDB-lite"/>
    </source>
</evidence>
<feature type="compositionally biased region" description="Basic and acidic residues" evidence="13">
    <location>
        <begin position="202"/>
        <end position="213"/>
    </location>
</feature>
<dbReference type="GO" id="GO:0061630">
    <property type="term" value="F:ubiquitin protein ligase activity"/>
    <property type="evidence" value="ECO:0007669"/>
    <property type="project" value="UniProtKB-UniRule"/>
</dbReference>
<evidence type="ECO:0000256" key="8">
    <source>
        <dbReference type="ARBA" id="ARBA00022786"/>
    </source>
</evidence>
<evidence type="ECO:0000259" key="15">
    <source>
        <dbReference type="PROSITE" id="PS50918"/>
    </source>
</evidence>
<dbReference type="UniPathway" id="UPA00143"/>
<evidence type="ECO:0000256" key="5">
    <source>
        <dbReference type="ARBA" id="ARBA00022553"/>
    </source>
</evidence>
<dbReference type="InterPro" id="IPR045322">
    <property type="entry name" value="HECTD1/TRIP12-like"/>
</dbReference>
<comment type="pathway">
    <text evidence="3 12">Protein modification; protein ubiquitination.</text>
</comment>
<proteinExistence type="inferred from homology"/>
<feature type="region of interest" description="Disordered" evidence="13">
    <location>
        <begin position="1022"/>
        <end position="1044"/>
    </location>
</feature>
<dbReference type="FunFam" id="3.30.2410.10:FF:000005">
    <property type="entry name" value="E3 ubiquitin-protein ligase TRIP12 isoform X1"/>
    <property type="match status" value="1"/>
</dbReference>
<dbReference type="STRING" id="947166.A0A1D1UBX1"/>